<comment type="subcellular location">
    <subcellularLocation>
        <location evidence="1">Membrane</location>
    </subcellularLocation>
</comment>
<feature type="domain" description="Type II/III secretion system secretin-like" evidence="4">
    <location>
        <begin position="4"/>
        <end position="42"/>
    </location>
</feature>
<keyword evidence="3" id="KW-0472">Membrane</keyword>
<name>X0U1R8_9ZZZZ</name>
<dbReference type="EMBL" id="BARS01007384">
    <property type="protein sequence ID" value="GAF82395.1"/>
    <property type="molecule type" value="Genomic_DNA"/>
</dbReference>
<comment type="caution">
    <text evidence="5">The sequence shown here is derived from an EMBL/GenBank/DDBJ whole genome shotgun (WGS) entry which is preliminary data.</text>
</comment>
<dbReference type="Pfam" id="PF00263">
    <property type="entry name" value="Secretin"/>
    <property type="match status" value="1"/>
</dbReference>
<accession>X0U1R8</accession>
<dbReference type="InterPro" id="IPR050810">
    <property type="entry name" value="Bact_Secretion_Sys_Channel"/>
</dbReference>
<protein>
    <recommendedName>
        <fullName evidence="4">Type II/III secretion system secretin-like domain-containing protein</fullName>
    </recommendedName>
</protein>
<organism evidence="5">
    <name type="scientific">marine sediment metagenome</name>
    <dbReference type="NCBI Taxonomy" id="412755"/>
    <lineage>
        <taxon>unclassified sequences</taxon>
        <taxon>metagenomes</taxon>
        <taxon>ecological metagenomes</taxon>
    </lineage>
</organism>
<dbReference type="InterPro" id="IPR001775">
    <property type="entry name" value="GspD/PilQ"/>
</dbReference>
<dbReference type="GO" id="GO:0016020">
    <property type="term" value="C:membrane"/>
    <property type="evidence" value="ECO:0007669"/>
    <property type="project" value="UniProtKB-SubCell"/>
</dbReference>
<gene>
    <name evidence="5" type="ORF">S01H1_14219</name>
</gene>
<dbReference type="PRINTS" id="PR00811">
    <property type="entry name" value="BCTERIALGSPD"/>
</dbReference>
<evidence type="ECO:0000256" key="3">
    <source>
        <dbReference type="ARBA" id="ARBA00023136"/>
    </source>
</evidence>
<evidence type="ECO:0000256" key="2">
    <source>
        <dbReference type="ARBA" id="ARBA00022729"/>
    </source>
</evidence>
<dbReference type="GO" id="GO:0015627">
    <property type="term" value="C:type II protein secretion system complex"/>
    <property type="evidence" value="ECO:0007669"/>
    <property type="project" value="TreeGrafter"/>
</dbReference>
<proteinExistence type="predicted"/>
<keyword evidence="2" id="KW-0732">Signal</keyword>
<dbReference type="InterPro" id="IPR004846">
    <property type="entry name" value="T2SS/T3SS_dom"/>
</dbReference>
<sequence>HRVVRKVPLLGDIPIIGLLFRKTTTVIEKTSLLIFITPHVIRSPEEMAEKTEEKKKEGEKVLP</sequence>
<evidence type="ECO:0000313" key="5">
    <source>
        <dbReference type="EMBL" id="GAF82395.1"/>
    </source>
</evidence>
<dbReference type="PANTHER" id="PTHR30332">
    <property type="entry name" value="PROBABLE GENERAL SECRETION PATHWAY PROTEIN D"/>
    <property type="match status" value="1"/>
</dbReference>
<dbReference type="AlphaFoldDB" id="X0U1R8"/>
<dbReference type="GO" id="GO:0009306">
    <property type="term" value="P:protein secretion"/>
    <property type="evidence" value="ECO:0007669"/>
    <property type="project" value="InterPro"/>
</dbReference>
<dbReference type="PANTHER" id="PTHR30332:SF24">
    <property type="entry name" value="SECRETIN GSPD-RELATED"/>
    <property type="match status" value="1"/>
</dbReference>
<reference evidence="5" key="1">
    <citation type="journal article" date="2014" name="Front. Microbiol.">
        <title>High frequency of phylogenetically diverse reductive dehalogenase-homologous genes in deep subseafloor sedimentary metagenomes.</title>
        <authorList>
            <person name="Kawai M."/>
            <person name="Futagami T."/>
            <person name="Toyoda A."/>
            <person name="Takaki Y."/>
            <person name="Nishi S."/>
            <person name="Hori S."/>
            <person name="Arai W."/>
            <person name="Tsubouchi T."/>
            <person name="Morono Y."/>
            <person name="Uchiyama I."/>
            <person name="Ito T."/>
            <person name="Fujiyama A."/>
            <person name="Inagaki F."/>
            <person name="Takami H."/>
        </authorList>
    </citation>
    <scope>NUCLEOTIDE SEQUENCE</scope>
    <source>
        <strain evidence="5">Expedition CK06-06</strain>
    </source>
</reference>
<evidence type="ECO:0000256" key="1">
    <source>
        <dbReference type="ARBA" id="ARBA00004370"/>
    </source>
</evidence>
<feature type="non-terminal residue" evidence="5">
    <location>
        <position position="1"/>
    </location>
</feature>
<evidence type="ECO:0000259" key="4">
    <source>
        <dbReference type="Pfam" id="PF00263"/>
    </source>
</evidence>